<evidence type="ECO:0000256" key="1">
    <source>
        <dbReference type="SAM" id="MobiDB-lite"/>
    </source>
</evidence>
<dbReference type="InterPro" id="IPR026406">
    <property type="entry name" value="Ver/Plancto_CHP"/>
</dbReference>
<dbReference type="AlphaFoldDB" id="A0A0R2RB93"/>
<sequence length="161" mass="18439">MSHLSLPEAVKKILQTDTRFSPAAYDFVRRSLDQSLRKFRKSEQPTPSHVQGHELLEGFRLLALNEFGPMAKTVLHEWGIQNCAHVGDIVFHLVQHGILGKSETDRPEDFQEIWTFNEAFVLPFQPCQRSVVSKKTVRRVTPSKTRSGNRKPKPHTPKKNS</sequence>
<protein>
    <submittedName>
        <fullName evidence="2">Uncharacterized protein</fullName>
    </submittedName>
</protein>
<evidence type="ECO:0000313" key="3">
    <source>
        <dbReference type="Proteomes" id="UP000051269"/>
    </source>
</evidence>
<organism evidence="2 3">
    <name type="scientific">Verrucomicrobia subdivision 6 bacterium BACL9 MAG-120507-bin52</name>
    <dbReference type="NCBI Taxonomy" id="1655590"/>
    <lineage>
        <taxon>Bacteria</taxon>
        <taxon>Pseudomonadati</taxon>
        <taxon>Verrucomicrobiota</taxon>
        <taxon>Verrucomicrobiia</taxon>
        <taxon>Verrucomicrobiales</taxon>
        <taxon>Verrucomicrobia subdivision 6</taxon>
    </lineage>
</organism>
<accession>A0A0R2RB93</accession>
<reference evidence="2 3" key="1">
    <citation type="submission" date="2015-10" db="EMBL/GenBank/DDBJ databases">
        <title>Metagenome-Assembled Genomes uncover a global brackish microbiome.</title>
        <authorList>
            <person name="Hugerth L.W."/>
            <person name="Larsson J."/>
            <person name="Alneberg J."/>
            <person name="Lindh M.V."/>
            <person name="Legrand C."/>
            <person name="Pinhassi J."/>
            <person name="Andersson A.F."/>
        </authorList>
    </citation>
    <scope>NUCLEOTIDE SEQUENCE [LARGE SCALE GENOMIC DNA]</scope>
    <source>
        <strain evidence="2">BACL18 MAG-120507-bin52</strain>
    </source>
</reference>
<proteinExistence type="predicted"/>
<gene>
    <name evidence="2" type="ORF">ABR82_06005</name>
</gene>
<comment type="caution">
    <text evidence="2">The sequence shown here is derived from an EMBL/GenBank/DDBJ whole genome shotgun (WGS) entry which is preliminary data.</text>
</comment>
<dbReference type="EMBL" id="LIBO01000354">
    <property type="protein sequence ID" value="KRO59817.1"/>
    <property type="molecule type" value="Genomic_DNA"/>
</dbReference>
<dbReference type="Proteomes" id="UP000051269">
    <property type="component" value="Unassembled WGS sequence"/>
</dbReference>
<feature type="compositionally biased region" description="Basic residues" evidence="1">
    <location>
        <begin position="147"/>
        <end position="161"/>
    </location>
</feature>
<name>A0A0R2RB93_9BACT</name>
<feature type="region of interest" description="Disordered" evidence="1">
    <location>
        <begin position="133"/>
        <end position="161"/>
    </location>
</feature>
<dbReference type="NCBIfam" id="TIGR04138">
    <property type="entry name" value="Plancto_Ver_chp"/>
    <property type="match status" value="1"/>
</dbReference>
<evidence type="ECO:0000313" key="2">
    <source>
        <dbReference type="EMBL" id="KRO59817.1"/>
    </source>
</evidence>